<reference evidence="7" key="1">
    <citation type="submission" date="2022-04" db="EMBL/GenBank/DDBJ databases">
        <title>Whole genome sequence of Sphaerotilus sp. FB-5.</title>
        <authorList>
            <person name="Takeda M."/>
            <person name="Narihara S."/>
            <person name="Akimoto M."/>
            <person name="Akimoto R."/>
            <person name="Nishiyashiki S."/>
            <person name="Murakami T."/>
        </authorList>
    </citation>
    <scope>NUCLEOTIDE SEQUENCE</scope>
    <source>
        <strain evidence="7">FB-5</strain>
    </source>
</reference>
<dbReference type="SMART" id="SM00421">
    <property type="entry name" value="HTH_LUXR"/>
    <property type="match status" value="1"/>
</dbReference>
<proteinExistence type="predicted"/>
<evidence type="ECO:0000256" key="1">
    <source>
        <dbReference type="ARBA" id="ARBA00022553"/>
    </source>
</evidence>
<dbReference type="PROSITE" id="PS50043">
    <property type="entry name" value="HTH_LUXR_2"/>
    <property type="match status" value="1"/>
</dbReference>
<dbReference type="PANTHER" id="PTHR43214:SF38">
    <property type="entry name" value="NITRATE_NITRITE RESPONSE REGULATOR PROTEIN NARL"/>
    <property type="match status" value="1"/>
</dbReference>
<protein>
    <submittedName>
        <fullName evidence="7">DNA-binding response regulator</fullName>
    </submittedName>
</protein>
<evidence type="ECO:0000259" key="5">
    <source>
        <dbReference type="PROSITE" id="PS50043"/>
    </source>
</evidence>
<feature type="region of interest" description="Disordered" evidence="4">
    <location>
        <begin position="235"/>
        <end position="258"/>
    </location>
</feature>
<dbReference type="EMBL" id="AP025730">
    <property type="protein sequence ID" value="BDI07917.1"/>
    <property type="molecule type" value="Genomic_DNA"/>
</dbReference>
<dbReference type="GO" id="GO:0003677">
    <property type="term" value="F:DNA binding"/>
    <property type="evidence" value="ECO:0007669"/>
    <property type="project" value="UniProtKB-KW"/>
</dbReference>
<dbReference type="PANTHER" id="PTHR43214">
    <property type="entry name" value="TWO-COMPONENT RESPONSE REGULATOR"/>
    <property type="match status" value="1"/>
</dbReference>
<dbReference type="RefSeq" id="WP_251971066.1">
    <property type="nucleotide sequence ID" value="NZ_AP025730.1"/>
</dbReference>
<organism evidence="7 8">
    <name type="scientific">Sphaerotilus microaerophilus</name>
    <dbReference type="NCBI Taxonomy" id="2914710"/>
    <lineage>
        <taxon>Bacteria</taxon>
        <taxon>Pseudomonadati</taxon>
        <taxon>Pseudomonadota</taxon>
        <taxon>Betaproteobacteria</taxon>
        <taxon>Burkholderiales</taxon>
        <taxon>Sphaerotilaceae</taxon>
        <taxon>Sphaerotilus</taxon>
    </lineage>
</organism>
<feature type="domain" description="Response regulatory" evidence="6">
    <location>
        <begin position="7"/>
        <end position="123"/>
    </location>
</feature>
<dbReference type="SUPFAM" id="SSF46894">
    <property type="entry name" value="C-terminal effector domain of the bipartite response regulators"/>
    <property type="match status" value="1"/>
</dbReference>
<evidence type="ECO:0000313" key="7">
    <source>
        <dbReference type="EMBL" id="BDI07917.1"/>
    </source>
</evidence>
<dbReference type="PRINTS" id="PR00038">
    <property type="entry name" value="HTHLUXR"/>
</dbReference>
<evidence type="ECO:0000259" key="6">
    <source>
        <dbReference type="PROSITE" id="PS50110"/>
    </source>
</evidence>
<dbReference type="Gene3D" id="3.40.50.2300">
    <property type="match status" value="1"/>
</dbReference>
<dbReference type="InterPro" id="IPR011006">
    <property type="entry name" value="CheY-like_superfamily"/>
</dbReference>
<dbReference type="SMART" id="SM00448">
    <property type="entry name" value="REC"/>
    <property type="match status" value="1"/>
</dbReference>
<dbReference type="PROSITE" id="PS00622">
    <property type="entry name" value="HTH_LUXR_1"/>
    <property type="match status" value="1"/>
</dbReference>
<evidence type="ECO:0000256" key="4">
    <source>
        <dbReference type="SAM" id="MobiDB-lite"/>
    </source>
</evidence>
<gene>
    <name evidence="7" type="primary">narL</name>
    <name evidence="7" type="ORF">CATMQ487_48870</name>
</gene>
<feature type="domain" description="HTH luxR-type" evidence="5">
    <location>
        <begin position="149"/>
        <end position="214"/>
    </location>
</feature>
<dbReference type="InterPro" id="IPR039420">
    <property type="entry name" value="WalR-like"/>
</dbReference>
<keyword evidence="8" id="KW-1185">Reference proteome</keyword>
<dbReference type="InterPro" id="IPR058245">
    <property type="entry name" value="NreC/VraR/RcsB-like_REC"/>
</dbReference>
<dbReference type="SUPFAM" id="SSF52172">
    <property type="entry name" value="CheY-like"/>
    <property type="match status" value="1"/>
</dbReference>
<keyword evidence="2 7" id="KW-0238">DNA-binding</keyword>
<dbReference type="CDD" id="cd17535">
    <property type="entry name" value="REC_NarL-like"/>
    <property type="match status" value="1"/>
</dbReference>
<dbReference type="PROSITE" id="PS50110">
    <property type="entry name" value="RESPONSE_REGULATORY"/>
    <property type="match status" value="1"/>
</dbReference>
<keyword evidence="1 3" id="KW-0597">Phosphoprotein</keyword>
<dbReference type="InterPro" id="IPR001789">
    <property type="entry name" value="Sig_transdc_resp-reg_receiver"/>
</dbReference>
<evidence type="ECO:0000313" key="8">
    <source>
        <dbReference type="Proteomes" id="UP001057498"/>
    </source>
</evidence>
<dbReference type="CDD" id="cd06170">
    <property type="entry name" value="LuxR_C_like"/>
    <property type="match status" value="1"/>
</dbReference>
<evidence type="ECO:0000256" key="3">
    <source>
        <dbReference type="PROSITE-ProRule" id="PRU00169"/>
    </source>
</evidence>
<dbReference type="Pfam" id="PF00196">
    <property type="entry name" value="GerE"/>
    <property type="match status" value="1"/>
</dbReference>
<dbReference type="Proteomes" id="UP001057498">
    <property type="component" value="Chromosome"/>
</dbReference>
<feature type="modified residue" description="4-aspartylphosphate" evidence="3">
    <location>
        <position position="58"/>
    </location>
</feature>
<dbReference type="InterPro" id="IPR016032">
    <property type="entry name" value="Sig_transdc_resp-reg_C-effctor"/>
</dbReference>
<name>A0ABN6PWE6_9BURK</name>
<dbReference type="InterPro" id="IPR000792">
    <property type="entry name" value="Tscrpt_reg_LuxR_C"/>
</dbReference>
<sequence length="258" mass="27210">MDEHSLSVVLVDDHGLCRQGLAELLQLRAGMRVLAATGQPDEVLPILQQQAPDLLVMDLRMPLMDGLTLLGRLRAAGVETPVVILTMSDSPDDLAEALRAGVRGYLLKDMDPDDVIASIRRCGHGELVIAPAMAGKLSNLLRLGQADAPKGKTVKLTEREREILQFLVGGKSNKTIAKALAISHDTVKLHVRHILAKLGLSSRVEAAVFAVEHGVAGHYPAPAAQAAQAAQTAPASVALPHGGSATPGLAPLRPPLPR</sequence>
<dbReference type="Pfam" id="PF00072">
    <property type="entry name" value="Response_reg"/>
    <property type="match status" value="1"/>
</dbReference>
<accession>A0ABN6PWE6</accession>
<evidence type="ECO:0000256" key="2">
    <source>
        <dbReference type="ARBA" id="ARBA00023125"/>
    </source>
</evidence>